<feature type="domain" description="EamA" evidence="8">
    <location>
        <begin position="151"/>
        <end position="285"/>
    </location>
</feature>
<evidence type="ECO:0000256" key="4">
    <source>
        <dbReference type="ARBA" id="ARBA00022692"/>
    </source>
</evidence>
<comment type="subcellular location">
    <subcellularLocation>
        <location evidence="1">Cell membrane</location>
        <topology evidence="1">Multi-pass membrane protein</topology>
    </subcellularLocation>
</comment>
<accession>A0A1I1SA38</accession>
<protein>
    <submittedName>
        <fullName evidence="9">Permease of the drug/metabolite transporter (DMT) superfamily</fullName>
    </submittedName>
</protein>
<feature type="transmembrane region" description="Helical" evidence="7">
    <location>
        <begin position="248"/>
        <end position="265"/>
    </location>
</feature>
<evidence type="ECO:0000313" key="10">
    <source>
        <dbReference type="Proteomes" id="UP000199263"/>
    </source>
</evidence>
<feature type="transmembrane region" description="Helical" evidence="7">
    <location>
        <begin position="148"/>
        <end position="166"/>
    </location>
</feature>
<feature type="transmembrane region" description="Helical" evidence="7">
    <location>
        <begin position="89"/>
        <end position="111"/>
    </location>
</feature>
<feature type="transmembrane region" description="Helical" evidence="7">
    <location>
        <begin position="271"/>
        <end position="287"/>
    </location>
</feature>
<feature type="transmembrane region" description="Helical" evidence="7">
    <location>
        <begin position="186"/>
        <end position="203"/>
    </location>
</feature>
<dbReference type="OrthoDB" id="9805239at2"/>
<dbReference type="EMBL" id="FOMG01000044">
    <property type="protein sequence ID" value="SFD41488.1"/>
    <property type="molecule type" value="Genomic_DNA"/>
</dbReference>
<feature type="domain" description="EamA" evidence="8">
    <location>
        <begin position="9"/>
        <end position="139"/>
    </location>
</feature>
<keyword evidence="10" id="KW-1185">Reference proteome</keyword>
<keyword evidence="3" id="KW-1003">Cell membrane</keyword>
<keyword evidence="6 7" id="KW-0472">Membrane</keyword>
<dbReference type="GO" id="GO:0005886">
    <property type="term" value="C:plasma membrane"/>
    <property type="evidence" value="ECO:0007669"/>
    <property type="project" value="UniProtKB-SubCell"/>
</dbReference>
<feature type="transmembrane region" description="Helical" evidence="7">
    <location>
        <begin position="215"/>
        <end position="236"/>
    </location>
</feature>
<gene>
    <name evidence="9" type="ORF">SAMN05421842_1447</name>
</gene>
<evidence type="ECO:0000256" key="6">
    <source>
        <dbReference type="ARBA" id="ARBA00023136"/>
    </source>
</evidence>
<evidence type="ECO:0000256" key="2">
    <source>
        <dbReference type="ARBA" id="ARBA00007362"/>
    </source>
</evidence>
<reference evidence="9 10" key="1">
    <citation type="submission" date="2016-10" db="EMBL/GenBank/DDBJ databases">
        <authorList>
            <person name="de Groot N.N."/>
        </authorList>
    </citation>
    <scope>NUCLEOTIDE SEQUENCE [LARGE SCALE GENOMIC DNA]</scope>
    <source>
        <strain evidence="9 10">DSM 12992</strain>
    </source>
</reference>
<evidence type="ECO:0000313" key="9">
    <source>
        <dbReference type="EMBL" id="SFD41488.1"/>
    </source>
</evidence>
<evidence type="ECO:0000259" key="8">
    <source>
        <dbReference type="Pfam" id="PF00892"/>
    </source>
</evidence>
<dbReference type="RefSeq" id="WP_090094381.1">
    <property type="nucleotide sequence ID" value="NZ_FOMG01000044.1"/>
</dbReference>
<keyword evidence="5 7" id="KW-1133">Transmembrane helix</keyword>
<dbReference type="STRING" id="119641.SAMN05421842_1447"/>
<dbReference type="PANTHER" id="PTHR32322:SF18">
    <property type="entry name" value="S-ADENOSYLMETHIONINE_S-ADENOSYLHOMOCYSTEINE TRANSPORTER"/>
    <property type="match status" value="1"/>
</dbReference>
<keyword evidence="4 7" id="KW-0812">Transmembrane</keyword>
<feature type="transmembrane region" description="Helical" evidence="7">
    <location>
        <begin position="34"/>
        <end position="55"/>
    </location>
</feature>
<name>A0A1I1SA38_9CLOT</name>
<sequence>MKNQKAFLNLLAFLTVAVWGTTFASTKILLNVLTPAEIMFFRFLIAYIMLIIIYPKFHKITSFKEECIFLIAGITGGSLYFITENTALIYTLTSNVGLILATAPIITALLAHFFTKGEQLNKNLFIGFIVAISGVFLVIFNGNFILKLNPIGDILALAAALCWAIYSVSLKKISNKYNTIYITRKIFFYALITISPFLFFSSTKLNISNLFTFKLMFNLLFLGVIASGVCYVTWSYTINKLGVIKTNNYIYLIPIITLISSILILHEKVTTFSIIGAFLILLGVYTSEHGIKFSFSLTNQNSTKI</sequence>
<dbReference type="PANTHER" id="PTHR32322">
    <property type="entry name" value="INNER MEMBRANE TRANSPORTER"/>
    <property type="match status" value="1"/>
</dbReference>
<dbReference type="AlphaFoldDB" id="A0A1I1SA38"/>
<evidence type="ECO:0000256" key="5">
    <source>
        <dbReference type="ARBA" id="ARBA00022989"/>
    </source>
</evidence>
<dbReference type="InterPro" id="IPR037185">
    <property type="entry name" value="EmrE-like"/>
</dbReference>
<organism evidence="9 10">
    <name type="scientific">Clostridium uliginosum</name>
    <dbReference type="NCBI Taxonomy" id="119641"/>
    <lineage>
        <taxon>Bacteria</taxon>
        <taxon>Bacillati</taxon>
        <taxon>Bacillota</taxon>
        <taxon>Clostridia</taxon>
        <taxon>Eubacteriales</taxon>
        <taxon>Clostridiaceae</taxon>
        <taxon>Clostridium</taxon>
    </lineage>
</organism>
<feature type="transmembrane region" description="Helical" evidence="7">
    <location>
        <begin position="67"/>
        <end position="83"/>
    </location>
</feature>
<feature type="transmembrane region" description="Helical" evidence="7">
    <location>
        <begin position="123"/>
        <end position="142"/>
    </location>
</feature>
<dbReference type="InterPro" id="IPR000620">
    <property type="entry name" value="EamA_dom"/>
</dbReference>
<evidence type="ECO:0000256" key="3">
    <source>
        <dbReference type="ARBA" id="ARBA00022475"/>
    </source>
</evidence>
<proteinExistence type="inferred from homology"/>
<evidence type="ECO:0000256" key="1">
    <source>
        <dbReference type="ARBA" id="ARBA00004651"/>
    </source>
</evidence>
<dbReference type="SUPFAM" id="SSF103481">
    <property type="entry name" value="Multidrug resistance efflux transporter EmrE"/>
    <property type="match status" value="2"/>
</dbReference>
<dbReference type="Pfam" id="PF00892">
    <property type="entry name" value="EamA"/>
    <property type="match status" value="2"/>
</dbReference>
<comment type="similarity">
    <text evidence="2">Belongs to the EamA transporter family.</text>
</comment>
<evidence type="ECO:0000256" key="7">
    <source>
        <dbReference type="SAM" id="Phobius"/>
    </source>
</evidence>
<dbReference type="Proteomes" id="UP000199263">
    <property type="component" value="Unassembled WGS sequence"/>
</dbReference>
<dbReference type="InterPro" id="IPR050638">
    <property type="entry name" value="AA-Vitamin_Transporters"/>
</dbReference>